<dbReference type="Pfam" id="PF01613">
    <property type="entry name" value="Flavin_Reduct"/>
    <property type="match status" value="1"/>
</dbReference>
<protein>
    <submittedName>
        <fullName evidence="4">Flavin reductase (DIM6/NTAB) family NADH-FMN oxidoreductase RutF</fullName>
    </submittedName>
</protein>
<dbReference type="AlphaFoldDB" id="A0A4R6PMI2"/>
<dbReference type="PANTHER" id="PTHR30466:SF15">
    <property type="entry name" value="POSSIBLE OXIDOREDUCTASE"/>
    <property type="match status" value="1"/>
</dbReference>
<keyword evidence="2" id="KW-0560">Oxidoreductase</keyword>
<comment type="caution">
    <text evidence="4">The sequence shown here is derived from an EMBL/GenBank/DDBJ whole genome shotgun (WGS) entry which is preliminary data.</text>
</comment>
<comment type="similarity">
    <text evidence="1">Belongs to the non-flavoprotein flavin reductase family.</text>
</comment>
<reference evidence="4 5" key="1">
    <citation type="submission" date="2019-03" db="EMBL/GenBank/DDBJ databases">
        <title>Genomic Encyclopedia of Type Strains, Phase IV (KMG-IV): sequencing the most valuable type-strain genomes for metagenomic binning, comparative biology and taxonomic classification.</title>
        <authorList>
            <person name="Goeker M."/>
        </authorList>
    </citation>
    <scope>NUCLEOTIDE SEQUENCE [LARGE SCALE GENOMIC DNA]</scope>
    <source>
        <strain evidence="4 5">DSM 44496</strain>
    </source>
</reference>
<dbReference type="RefSeq" id="WP_067488923.1">
    <property type="nucleotide sequence ID" value="NZ_JBHXPO010000008.1"/>
</dbReference>
<dbReference type="Proteomes" id="UP000295087">
    <property type="component" value="Unassembled WGS sequence"/>
</dbReference>
<dbReference type="EMBL" id="SNXK01000004">
    <property type="protein sequence ID" value="TDP37999.1"/>
    <property type="molecule type" value="Genomic_DNA"/>
</dbReference>
<dbReference type="InterPro" id="IPR050268">
    <property type="entry name" value="NADH-dep_flavin_reductase"/>
</dbReference>
<dbReference type="InterPro" id="IPR012349">
    <property type="entry name" value="Split_barrel_FMN-bd"/>
</dbReference>
<accession>A0A4R6PMI2</accession>
<dbReference type="PANTHER" id="PTHR30466">
    <property type="entry name" value="FLAVIN REDUCTASE"/>
    <property type="match status" value="1"/>
</dbReference>
<evidence type="ECO:0000256" key="2">
    <source>
        <dbReference type="ARBA" id="ARBA00023002"/>
    </source>
</evidence>
<dbReference type="Gene3D" id="2.30.110.10">
    <property type="entry name" value="Electron Transport, Fmn-binding Protein, Chain A"/>
    <property type="match status" value="1"/>
</dbReference>
<dbReference type="GO" id="GO:0010181">
    <property type="term" value="F:FMN binding"/>
    <property type="evidence" value="ECO:0007669"/>
    <property type="project" value="InterPro"/>
</dbReference>
<sequence>MSADTDPTDSFDAVISAADAPVWIVTTSAHGQRAGCLVGFATQVSIEPRRFLVGLSKSNHTYETAKTATHLAVHLIAARHFEVAGLFATTTGDDTDKFARCDWHTGPHGLPVLTSAAGWFAGEILERIDLGDHLGVLLAPVAAEAPSTDHAILHLSAVAELKPGHPA</sequence>
<dbReference type="GO" id="GO:0042602">
    <property type="term" value="F:riboflavin reductase (NADPH) activity"/>
    <property type="evidence" value="ECO:0007669"/>
    <property type="project" value="TreeGrafter"/>
</dbReference>
<dbReference type="SMART" id="SM00903">
    <property type="entry name" value="Flavin_Reduct"/>
    <property type="match status" value="1"/>
</dbReference>
<evidence type="ECO:0000313" key="4">
    <source>
        <dbReference type="EMBL" id="TDP37999.1"/>
    </source>
</evidence>
<feature type="domain" description="Flavin reductase like" evidence="3">
    <location>
        <begin position="15"/>
        <end position="151"/>
    </location>
</feature>
<dbReference type="SUPFAM" id="SSF50475">
    <property type="entry name" value="FMN-binding split barrel"/>
    <property type="match status" value="1"/>
</dbReference>
<evidence type="ECO:0000256" key="1">
    <source>
        <dbReference type="ARBA" id="ARBA00008898"/>
    </source>
</evidence>
<dbReference type="InterPro" id="IPR002563">
    <property type="entry name" value="Flavin_Rdtase-like_dom"/>
</dbReference>
<gene>
    <name evidence="4" type="ORF">DFR75_104351</name>
</gene>
<evidence type="ECO:0000259" key="3">
    <source>
        <dbReference type="SMART" id="SM00903"/>
    </source>
</evidence>
<name>A0A4R6PMI2_NOCIG</name>
<evidence type="ECO:0000313" key="5">
    <source>
        <dbReference type="Proteomes" id="UP000295087"/>
    </source>
</evidence>
<proteinExistence type="inferred from homology"/>
<organism evidence="4 5">
    <name type="scientific">Nocardia ignorata</name>
    <dbReference type="NCBI Taxonomy" id="145285"/>
    <lineage>
        <taxon>Bacteria</taxon>
        <taxon>Bacillati</taxon>
        <taxon>Actinomycetota</taxon>
        <taxon>Actinomycetes</taxon>
        <taxon>Mycobacteriales</taxon>
        <taxon>Nocardiaceae</taxon>
        <taxon>Nocardia</taxon>
    </lineage>
</organism>
<keyword evidence="5" id="KW-1185">Reference proteome</keyword>